<dbReference type="EMBL" id="LGEM01000101">
    <property type="protein sequence ID" value="KUP96028.1"/>
    <property type="molecule type" value="Genomic_DNA"/>
</dbReference>
<gene>
    <name evidence="1" type="ORF">AC529_14435</name>
</gene>
<reference evidence="2" key="1">
    <citation type="journal article" date="2017" name="Acta Aliment.">
        <title>Plant polysaccharide degrading enzyme system of Thermpbifida cellulosilytica TB100 revealed by de novo genome project data.</title>
        <authorList>
            <person name="Toth A."/>
            <person name="Baka E."/>
            <person name="Luzics S."/>
            <person name="Bata-Vidacs I."/>
            <person name="Nagy I."/>
            <person name="Balint B."/>
            <person name="Herceg R."/>
            <person name="Olasz F."/>
            <person name="Wilk T."/>
            <person name="Nagy T."/>
            <person name="Kriszt B."/>
            <person name="Nagy I."/>
            <person name="Kukolya J."/>
        </authorList>
    </citation>
    <scope>NUCLEOTIDE SEQUENCE [LARGE SCALE GENOMIC DNA]</scope>
    <source>
        <strain evidence="2">TB100</strain>
    </source>
</reference>
<evidence type="ECO:0008006" key="3">
    <source>
        <dbReference type="Google" id="ProtNLM"/>
    </source>
</evidence>
<dbReference type="STRING" id="665004.AC529_14435"/>
<evidence type="ECO:0000313" key="1">
    <source>
        <dbReference type="EMBL" id="KUP96028.1"/>
    </source>
</evidence>
<accession>A0A147KFI9</accession>
<keyword evidence="2" id="KW-1185">Reference proteome</keyword>
<name>A0A147KFI9_THECS</name>
<dbReference type="Proteomes" id="UP000074382">
    <property type="component" value="Unassembled WGS sequence"/>
</dbReference>
<dbReference type="InterPro" id="IPR017517">
    <property type="entry name" value="Maleyloyr_isom"/>
</dbReference>
<dbReference type="InterPro" id="IPR017519">
    <property type="entry name" value="CHP03085"/>
</dbReference>
<dbReference type="AlphaFoldDB" id="A0A147KFI9"/>
<dbReference type="PATRIC" id="fig|665004.4.peg.2024"/>
<proteinExistence type="predicted"/>
<protein>
    <recommendedName>
        <fullName evidence="3">Mycothiol-dependent maleylpyruvate isomerase metal-binding domain-containing protein</fullName>
    </recommendedName>
</protein>
<sequence length="197" mass="21876">MARAERAALCDLLTEVGPEEPTLCAGWTTRDLAVHLVVRERRPWRWGGAAVRRQAEQMAFEELVAALRQPPRWSLGGFGWVDRLANTAELFIHHEDVRRARPQWQVRPLTRAQQAELWRAVRLLAKLGLLRFRASVVVEAPGFGRVTAGRGGAGVRVVGPPSELALFVTGRQRAARQVRVIGPDALAEQLASAELGW</sequence>
<comment type="caution">
    <text evidence="1">The sequence shown here is derived from an EMBL/GenBank/DDBJ whole genome shotgun (WGS) entry which is preliminary data.</text>
</comment>
<dbReference type="OrthoDB" id="3268903at2"/>
<dbReference type="InterPro" id="IPR034660">
    <property type="entry name" value="DinB/YfiT-like"/>
</dbReference>
<organism evidence="1 2">
    <name type="scientific">Thermobifida cellulosilytica TB100</name>
    <dbReference type="NCBI Taxonomy" id="665004"/>
    <lineage>
        <taxon>Bacteria</taxon>
        <taxon>Bacillati</taxon>
        <taxon>Actinomycetota</taxon>
        <taxon>Actinomycetes</taxon>
        <taxon>Streptosporangiales</taxon>
        <taxon>Nocardiopsidaceae</taxon>
        <taxon>Thermobifida</taxon>
    </lineage>
</organism>
<dbReference type="NCBIfam" id="TIGR03085">
    <property type="entry name" value="TIGR03085 family metal-binding protein"/>
    <property type="match status" value="1"/>
</dbReference>
<dbReference type="SUPFAM" id="SSF109854">
    <property type="entry name" value="DinB/YfiT-like putative metalloenzymes"/>
    <property type="match status" value="1"/>
</dbReference>
<evidence type="ECO:0000313" key="2">
    <source>
        <dbReference type="Proteomes" id="UP000074382"/>
    </source>
</evidence>
<dbReference type="NCBIfam" id="TIGR03083">
    <property type="entry name" value="maleylpyruvate isomerase family mycothiol-dependent enzyme"/>
    <property type="match status" value="1"/>
</dbReference>